<protein>
    <recommendedName>
        <fullName evidence="4 5">Flagellar hook-basal body complex protein FliE</fullName>
    </recommendedName>
</protein>
<evidence type="ECO:0000256" key="2">
    <source>
        <dbReference type="ARBA" id="ARBA00009272"/>
    </source>
</evidence>
<keyword evidence="7" id="KW-1185">Reference proteome</keyword>
<dbReference type="GO" id="GO:0005198">
    <property type="term" value="F:structural molecule activity"/>
    <property type="evidence" value="ECO:0007669"/>
    <property type="project" value="UniProtKB-UniRule"/>
</dbReference>
<dbReference type="InterPro" id="IPR001624">
    <property type="entry name" value="FliE"/>
</dbReference>
<evidence type="ECO:0000256" key="4">
    <source>
        <dbReference type="HAMAP-Rule" id="MF_00724"/>
    </source>
</evidence>
<organism evidence="6 7">
    <name type="scientific">Pseudogracilibacillus auburnensis</name>
    <dbReference type="NCBI Taxonomy" id="1494959"/>
    <lineage>
        <taxon>Bacteria</taxon>
        <taxon>Bacillati</taxon>
        <taxon>Bacillota</taxon>
        <taxon>Bacilli</taxon>
        <taxon>Bacillales</taxon>
        <taxon>Bacillaceae</taxon>
        <taxon>Pseudogracilibacillus</taxon>
    </lineage>
</organism>
<dbReference type="PRINTS" id="PR01006">
    <property type="entry name" value="FLGHOOKFLIE"/>
</dbReference>
<dbReference type="PANTHER" id="PTHR34653">
    <property type="match status" value="1"/>
</dbReference>
<keyword evidence="6" id="KW-0969">Cilium</keyword>
<evidence type="ECO:0000256" key="3">
    <source>
        <dbReference type="ARBA" id="ARBA00023143"/>
    </source>
</evidence>
<proteinExistence type="inferred from homology"/>
<accession>A0A2V3W2N4</accession>
<evidence type="ECO:0000313" key="6">
    <source>
        <dbReference type="EMBL" id="PXW88603.1"/>
    </source>
</evidence>
<dbReference type="RefSeq" id="WP_342353142.1">
    <property type="nucleotide sequence ID" value="NZ_JBHUHB010000001.1"/>
</dbReference>
<dbReference type="Proteomes" id="UP000247978">
    <property type="component" value="Unassembled WGS sequence"/>
</dbReference>
<evidence type="ECO:0000256" key="5">
    <source>
        <dbReference type="NCBIfam" id="TIGR00205"/>
    </source>
</evidence>
<dbReference type="GO" id="GO:0003774">
    <property type="term" value="F:cytoskeletal motor activity"/>
    <property type="evidence" value="ECO:0007669"/>
    <property type="project" value="InterPro"/>
</dbReference>
<sequence length="101" mass="11449">MPEQIRAISTVSPLQQTENRLIIDQPSKDNNFSNVLKSALNQISKQEHESNVKTELLAKGKIDDLHDVMITAQKASITVETAVQVQQKVIDIYNEMMRMQV</sequence>
<dbReference type="EMBL" id="QJJQ01000003">
    <property type="protein sequence ID" value="PXW88603.1"/>
    <property type="molecule type" value="Genomic_DNA"/>
</dbReference>
<dbReference type="GO" id="GO:0071973">
    <property type="term" value="P:bacterial-type flagellum-dependent cell motility"/>
    <property type="evidence" value="ECO:0007669"/>
    <property type="project" value="InterPro"/>
</dbReference>
<keyword evidence="3 4" id="KW-0975">Bacterial flagellum</keyword>
<dbReference type="Pfam" id="PF02049">
    <property type="entry name" value="FliE"/>
    <property type="match status" value="1"/>
</dbReference>
<dbReference type="GO" id="GO:0009425">
    <property type="term" value="C:bacterial-type flagellum basal body"/>
    <property type="evidence" value="ECO:0007669"/>
    <property type="project" value="UniProtKB-SubCell"/>
</dbReference>
<comment type="caution">
    <text evidence="6">The sequence shown here is derived from an EMBL/GenBank/DDBJ whole genome shotgun (WGS) entry which is preliminary data.</text>
</comment>
<comment type="subcellular location">
    <subcellularLocation>
        <location evidence="1 4">Bacterial flagellum basal body</location>
    </subcellularLocation>
</comment>
<dbReference type="PANTHER" id="PTHR34653:SF1">
    <property type="entry name" value="FLAGELLAR HOOK-BASAL BODY COMPLEX PROTEIN FLIE"/>
    <property type="match status" value="1"/>
</dbReference>
<keyword evidence="6" id="KW-0282">Flagellum</keyword>
<evidence type="ECO:0000313" key="7">
    <source>
        <dbReference type="Proteomes" id="UP000247978"/>
    </source>
</evidence>
<gene>
    <name evidence="4" type="primary">fliE</name>
    <name evidence="6" type="ORF">DFR56_103108</name>
</gene>
<reference evidence="6 7" key="1">
    <citation type="submission" date="2018-05" db="EMBL/GenBank/DDBJ databases">
        <title>Genomic Encyclopedia of Type Strains, Phase IV (KMG-IV): sequencing the most valuable type-strain genomes for metagenomic binning, comparative biology and taxonomic classification.</title>
        <authorList>
            <person name="Goeker M."/>
        </authorList>
    </citation>
    <scope>NUCLEOTIDE SEQUENCE [LARGE SCALE GENOMIC DNA]</scope>
    <source>
        <strain evidence="6 7">DSM 28556</strain>
    </source>
</reference>
<dbReference type="NCBIfam" id="TIGR00205">
    <property type="entry name" value="fliE"/>
    <property type="match status" value="1"/>
</dbReference>
<dbReference type="HAMAP" id="MF_00724">
    <property type="entry name" value="FliE"/>
    <property type="match status" value="1"/>
</dbReference>
<evidence type="ECO:0000256" key="1">
    <source>
        <dbReference type="ARBA" id="ARBA00004117"/>
    </source>
</evidence>
<keyword evidence="6" id="KW-0966">Cell projection</keyword>
<dbReference type="AlphaFoldDB" id="A0A2V3W2N4"/>
<name>A0A2V3W2N4_9BACI</name>
<comment type="similarity">
    <text evidence="2 4">Belongs to the FliE family.</text>
</comment>